<dbReference type="Proteomes" id="UP000233551">
    <property type="component" value="Unassembled WGS sequence"/>
</dbReference>
<sequence length="81" mass="9132">MWRGARWSSKSIARRLCTATRRRVEDEGDWVYSSEWWGTDFDGHTVLRSTSDKGNGVVSVVSYPSSRPVSLSLPLSLELLS</sequence>
<reference evidence="1 2" key="1">
    <citation type="submission" date="2017-11" db="EMBL/GenBank/DDBJ databases">
        <title>De-novo sequencing of pomegranate (Punica granatum L.) genome.</title>
        <authorList>
            <person name="Akparov Z."/>
            <person name="Amiraslanov A."/>
            <person name="Hajiyeva S."/>
            <person name="Abbasov M."/>
            <person name="Kaur K."/>
            <person name="Hamwieh A."/>
            <person name="Solovyev V."/>
            <person name="Salamov A."/>
            <person name="Braich B."/>
            <person name="Kosarev P."/>
            <person name="Mahmoud A."/>
            <person name="Hajiyev E."/>
            <person name="Babayeva S."/>
            <person name="Izzatullayeva V."/>
            <person name="Mammadov A."/>
            <person name="Mammadov A."/>
            <person name="Sharifova S."/>
            <person name="Ojaghi J."/>
            <person name="Eynullazada K."/>
            <person name="Bayramov B."/>
            <person name="Abdulazimova A."/>
            <person name="Shahmuradov I."/>
        </authorList>
    </citation>
    <scope>NUCLEOTIDE SEQUENCE [LARGE SCALE GENOMIC DNA]</scope>
    <source>
        <strain evidence="2">cv. AG2017</strain>
        <tissue evidence="1">Leaf</tissue>
    </source>
</reference>
<dbReference type="AlphaFoldDB" id="A0A2I0IIB3"/>
<dbReference type="EMBL" id="PGOL01002990">
    <property type="protein sequence ID" value="PKI43734.1"/>
    <property type="molecule type" value="Genomic_DNA"/>
</dbReference>
<keyword evidence="2" id="KW-1185">Reference proteome</keyword>
<accession>A0A2I0IIB3</accession>
<evidence type="ECO:0000313" key="1">
    <source>
        <dbReference type="EMBL" id="PKI43734.1"/>
    </source>
</evidence>
<comment type="caution">
    <text evidence="1">The sequence shown here is derived from an EMBL/GenBank/DDBJ whole genome shotgun (WGS) entry which is preliminary data.</text>
</comment>
<protein>
    <submittedName>
        <fullName evidence="1">Uncharacterized protein</fullName>
    </submittedName>
</protein>
<proteinExistence type="predicted"/>
<name>A0A2I0IIB3_PUNGR</name>
<evidence type="ECO:0000313" key="2">
    <source>
        <dbReference type="Proteomes" id="UP000233551"/>
    </source>
</evidence>
<organism evidence="1 2">
    <name type="scientific">Punica granatum</name>
    <name type="common">Pomegranate</name>
    <dbReference type="NCBI Taxonomy" id="22663"/>
    <lineage>
        <taxon>Eukaryota</taxon>
        <taxon>Viridiplantae</taxon>
        <taxon>Streptophyta</taxon>
        <taxon>Embryophyta</taxon>
        <taxon>Tracheophyta</taxon>
        <taxon>Spermatophyta</taxon>
        <taxon>Magnoliopsida</taxon>
        <taxon>eudicotyledons</taxon>
        <taxon>Gunneridae</taxon>
        <taxon>Pentapetalae</taxon>
        <taxon>rosids</taxon>
        <taxon>malvids</taxon>
        <taxon>Myrtales</taxon>
        <taxon>Lythraceae</taxon>
        <taxon>Punica</taxon>
    </lineage>
</organism>
<dbReference type="STRING" id="22663.A0A2I0IIB3"/>
<gene>
    <name evidence="1" type="ORF">CRG98_035881</name>
</gene>